<evidence type="ECO:0000256" key="1">
    <source>
        <dbReference type="ARBA" id="ARBA00006484"/>
    </source>
</evidence>
<evidence type="ECO:0000313" key="5">
    <source>
        <dbReference type="EMBL" id="PGH19648.1"/>
    </source>
</evidence>
<dbReference type="EMBL" id="PDNA01000045">
    <property type="protein sequence ID" value="PGH19648.1"/>
    <property type="molecule type" value="Genomic_DNA"/>
</dbReference>
<evidence type="ECO:0000256" key="4">
    <source>
        <dbReference type="RuleBase" id="RU000363"/>
    </source>
</evidence>
<organism evidence="5 6">
    <name type="scientific">Polytolypa hystricis (strain UAMH7299)</name>
    <dbReference type="NCBI Taxonomy" id="1447883"/>
    <lineage>
        <taxon>Eukaryota</taxon>
        <taxon>Fungi</taxon>
        <taxon>Dikarya</taxon>
        <taxon>Ascomycota</taxon>
        <taxon>Pezizomycotina</taxon>
        <taxon>Eurotiomycetes</taxon>
        <taxon>Eurotiomycetidae</taxon>
        <taxon>Onygenales</taxon>
        <taxon>Onygenales incertae sedis</taxon>
        <taxon>Polytolypa</taxon>
    </lineage>
</organism>
<accession>A0A2B7YFG1</accession>
<keyword evidence="3" id="KW-0560">Oxidoreductase</keyword>
<dbReference type="InterPro" id="IPR020904">
    <property type="entry name" value="Sc_DH/Rdtase_CS"/>
</dbReference>
<comment type="caution">
    <text evidence="5">The sequence shown here is derived from an EMBL/GenBank/DDBJ whole genome shotgun (WGS) entry which is preliminary data.</text>
</comment>
<dbReference type="PRINTS" id="PR00081">
    <property type="entry name" value="GDHRDH"/>
</dbReference>
<dbReference type="Pfam" id="PF00106">
    <property type="entry name" value="adh_short"/>
    <property type="match status" value="1"/>
</dbReference>
<dbReference type="CDD" id="cd05374">
    <property type="entry name" value="17beta-HSD-like_SDR_c"/>
    <property type="match status" value="1"/>
</dbReference>
<gene>
    <name evidence="5" type="ORF">AJ80_03803</name>
</gene>
<evidence type="ECO:0000256" key="3">
    <source>
        <dbReference type="ARBA" id="ARBA00023002"/>
    </source>
</evidence>
<dbReference type="PANTHER" id="PTHR43976">
    <property type="entry name" value="SHORT CHAIN DEHYDROGENASE"/>
    <property type="match status" value="1"/>
</dbReference>
<name>A0A2B7YFG1_POLH7</name>
<protein>
    <recommendedName>
        <fullName evidence="7">Short chain oxidoreductase/dehydrogenase</fullName>
    </recommendedName>
</protein>
<dbReference type="STRING" id="1447883.A0A2B7YFG1"/>
<evidence type="ECO:0008006" key="7">
    <source>
        <dbReference type="Google" id="ProtNLM"/>
    </source>
</evidence>
<reference evidence="5 6" key="1">
    <citation type="submission" date="2017-10" db="EMBL/GenBank/DDBJ databases">
        <title>Comparative genomics in systemic dimorphic fungi from Ajellomycetaceae.</title>
        <authorList>
            <person name="Munoz J.F."/>
            <person name="Mcewen J.G."/>
            <person name="Clay O.K."/>
            <person name="Cuomo C.A."/>
        </authorList>
    </citation>
    <scope>NUCLEOTIDE SEQUENCE [LARGE SCALE GENOMIC DNA]</scope>
    <source>
        <strain evidence="5 6">UAMH7299</strain>
    </source>
</reference>
<dbReference type="SUPFAM" id="SSF51735">
    <property type="entry name" value="NAD(P)-binding Rossmann-fold domains"/>
    <property type="match status" value="1"/>
</dbReference>
<dbReference type="PRINTS" id="PR00080">
    <property type="entry name" value="SDRFAMILY"/>
</dbReference>
<dbReference type="InterPro" id="IPR051911">
    <property type="entry name" value="SDR_oxidoreductase"/>
</dbReference>
<evidence type="ECO:0000313" key="6">
    <source>
        <dbReference type="Proteomes" id="UP000224634"/>
    </source>
</evidence>
<dbReference type="InterPro" id="IPR002347">
    <property type="entry name" value="SDR_fam"/>
</dbReference>
<dbReference type="AlphaFoldDB" id="A0A2B7YFG1"/>
<dbReference type="PROSITE" id="PS00061">
    <property type="entry name" value="ADH_SHORT"/>
    <property type="match status" value="1"/>
</dbReference>
<evidence type="ECO:0000256" key="2">
    <source>
        <dbReference type="ARBA" id="ARBA00022857"/>
    </source>
</evidence>
<dbReference type="InterPro" id="IPR036291">
    <property type="entry name" value="NAD(P)-bd_dom_sf"/>
</dbReference>
<dbReference type="GO" id="GO:0016491">
    <property type="term" value="F:oxidoreductase activity"/>
    <property type="evidence" value="ECO:0007669"/>
    <property type="project" value="UniProtKB-KW"/>
</dbReference>
<dbReference type="PANTHER" id="PTHR43976:SF16">
    <property type="entry name" value="SHORT-CHAIN DEHYDROGENASE_REDUCTASE FAMILY PROTEIN"/>
    <property type="match status" value="1"/>
</dbReference>
<dbReference type="Proteomes" id="UP000224634">
    <property type="component" value="Unassembled WGS sequence"/>
</dbReference>
<proteinExistence type="inferred from homology"/>
<keyword evidence="2" id="KW-0521">NADP</keyword>
<comment type="similarity">
    <text evidence="1 4">Belongs to the short-chain dehydrogenases/reductases (SDR) family.</text>
</comment>
<sequence length="286" mass="30459">MATSPVWFITGASAGLGASIAIAALKAGNRVIATARNPAKAARDVSQVEALGGKWLQLDVTASDVREKVEQAVKEYGKLDVVINNAGYSLLGAMEDMSEEEIHTQFNTNVYGPIRVMKAVLPSMRANRSGTIVNITSIAGLDALSASSMYAGTKFALEGISESLAKELAPFNIRVLLVEPGAFRTQFLTARVKPAAGLTEEYKDTPVDTVLKNMDAMNGKQPGDPDKAATRIIEMINGTGMAEGKTGLLRLLLGPDCLRRAKAKTIGLLENLDAMEEIALSTNYDN</sequence>
<dbReference type="Gene3D" id="3.40.50.720">
    <property type="entry name" value="NAD(P)-binding Rossmann-like Domain"/>
    <property type="match status" value="1"/>
</dbReference>
<dbReference type="OrthoDB" id="1274115at2759"/>
<keyword evidence="6" id="KW-1185">Reference proteome</keyword>